<name>X0TRQ8_9ZZZZ</name>
<protein>
    <recommendedName>
        <fullName evidence="1">Carrier domain-containing protein</fullName>
    </recommendedName>
</protein>
<evidence type="ECO:0000313" key="2">
    <source>
        <dbReference type="EMBL" id="GAF95899.1"/>
    </source>
</evidence>
<organism evidence="2">
    <name type="scientific">marine sediment metagenome</name>
    <dbReference type="NCBI Taxonomy" id="412755"/>
    <lineage>
        <taxon>unclassified sequences</taxon>
        <taxon>metagenomes</taxon>
        <taxon>ecological metagenomes</taxon>
    </lineage>
</organism>
<accession>X0TRQ8</accession>
<evidence type="ECO:0000259" key="1">
    <source>
        <dbReference type="PROSITE" id="PS50075"/>
    </source>
</evidence>
<feature type="non-terminal residue" evidence="2">
    <location>
        <position position="1"/>
    </location>
</feature>
<sequence>VTYGDPLTSDDESLIGSGMIDSTGAMEMVMFIEDKFGIVVPNTEINPDNLDSVNRITALVDRLSVSNVA</sequence>
<dbReference type="InterPro" id="IPR009081">
    <property type="entry name" value="PP-bd_ACP"/>
</dbReference>
<dbReference type="EMBL" id="BARS01011988">
    <property type="protein sequence ID" value="GAF95899.1"/>
    <property type="molecule type" value="Genomic_DNA"/>
</dbReference>
<dbReference type="AlphaFoldDB" id="X0TRQ8"/>
<gene>
    <name evidence="2" type="ORF">S01H1_21574</name>
</gene>
<reference evidence="2" key="1">
    <citation type="journal article" date="2014" name="Front. Microbiol.">
        <title>High frequency of phylogenetically diverse reductive dehalogenase-homologous genes in deep subseafloor sedimentary metagenomes.</title>
        <authorList>
            <person name="Kawai M."/>
            <person name="Futagami T."/>
            <person name="Toyoda A."/>
            <person name="Takaki Y."/>
            <person name="Nishi S."/>
            <person name="Hori S."/>
            <person name="Arai W."/>
            <person name="Tsubouchi T."/>
            <person name="Morono Y."/>
            <person name="Uchiyama I."/>
            <person name="Ito T."/>
            <person name="Fujiyama A."/>
            <person name="Inagaki F."/>
            <person name="Takami H."/>
        </authorList>
    </citation>
    <scope>NUCLEOTIDE SEQUENCE</scope>
    <source>
        <strain evidence="2">Expedition CK06-06</strain>
    </source>
</reference>
<dbReference type="SUPFAM" id="SSF47336">
    <property type="entry name" value="ACP-like"/>
    <property type="match status" value="1"/>
</dbReference>
<proteinExistence type="predicted"/>
<feature type="domain" description="Carrier" evidence="1">
    <location>
        <begin position="1"/>
        <end position="64"/>
    </location>
</feature>
<dbReference type="PROSITE" id="PS50075">
    <property type="entry name" value="CARRIER"/>
    <property type="match status" value="1"/>
</dbReference>
<dbReference type="InterPro" id="IPR036736">
    <property type="entry name" value="ACP-like_sf"/>
</dbReference>
<dbReference type="Gene3D" id="1.10.1200.10">
    <property type="entry name" value="ACP-like"/>
    <property type="match status" value="1"/>
</dbReference>
<comment type="caution">
    <text evidence="2">The sequence shown here is derived from an EMBL/GenBank/DDBJ whole genome shotgun (WGS) entry which is preliminary data.</text>
</comment>